<evidence type="ECO:0000313" key="3">
    <source>
        <dbReference type="Proteomes" id="UP001378960"/>
    </source>
</evidence>
<evidence type="ECO:0000259" key="1">
    <source>
        <dbReference type="Pfam" id="PF00117"/>
    </source>
</evidence>
<dbReference type="EMBL" id="BTGB01000004">
    <property type="protein sequence ID" value="GMM46797.1"/>
    <property type="molecule type" value="Genomic_DNA"/>
</dbReference>
<dbReference type="Proteomes" id="UP001378960">
    <property type="component" value="Unassembled WGS sequence"/>
</dbReference>
<dbReference type="PANTHER" id="PTHR42695">
    <property type="entry name" value="GLUTAMINE AMIDOTRANSFERASE YLR126C-RELATED"/>
    <property type="match status" value="1"/>
</dbReference>
<dbReference type="PANTHER" id="PTHR42695:SF5">
    <property type="entry name" value="GLUTAMINE AMIDOTRANSFERASE YLR126C-RELATED"/>
    <property type="match status" value="1"/>
</dbReference>
<dbReference type="InterPro" id="IPR017926">
    <property type="entry name" value="GATASE"/>
</dbReference>
<protein>
    <submittedName>
        <fullName evidence="2">Amidotransferase</fullName>
    </submittedName>
</protein>
<dbReference type="SUPFAM" id="SSF52317">
    <property type="entry name" value="Class I glutamine amidotransferase-like"/>
    <property type="match status" value="1"/>
</dbReference>
<dbReference type="InterPro" id="IPR029062">
    <property type="entry name" value="Class_I_gatase-like"/>
</dbReference>
<gene>
    <name evidence="2" type="ORF">DAPK24_033720</name>
</gene>
<organism evidence="2 3">
    <name type="scientific">Pichia kluyveri</name>
    <name type="common">Yeast</name>
    <dbReference type="NCBI Taxonomy" id="36015"/>
    <lineage>
        <taxon>Eukaryota</taxon>
        <taxon>Fungi</taxon>
        <taxon>Dikarya</taxon>
        <taxon>Ascomycota</taxon>
        <taxon>Saccharomycotina</taxon>
        <taxon>Pichiomycetes</taxon>
        <taxon>Pichiales</taxon>
        <taxon>Pichiaceae</taxon>
        <taxon>Pichia</taxon>
    </lineage>
</organism>
<dbReference type="GO" id="GO:0005829">
    <property type="term" value="C:cytosol"/>
    <property type="evidence" value="ECO:0007669"/>
    <property type="project" value="TreeGrafter"/>
</dbReference>
<dbReference type="Gene3D" id="3.40.50.880">
    <property type="match status" value="1"/>
</dbReference>
<evidence type="ECO:0000313" key="2">
    <source>
        <dbReference type="EMBL" id="GMM46797.1"/>
    </source>
</evidence>
<sequence>MTVSKILNVAIIQLDDDRIPVSDNLNYAEMGEILLNSIDNNNNNFKIDIYNYVNNGKLPTIPYDIVYFTGSKYDAFEDNKFNNGLIDYINSIIKTDCKLLGICYGHQIIARSLGYEIIRSESWEIGNVKVEMETPVLGIDSFIISQVHRDKVKDSNDDIFFGKSDKCNIQGIYIKDKILTFQGHPEFTKDTTTYWANEELKKGGINSEFFNDILKRNKEMREDGMDVNGELKLQKMIKKFLKNV</sequence>
<feature type="domain" description="Glutamine amidotransferase" evidence="1">
    <location>
        <begin position="83"/>
        <end position="191"/>
    </location>
</feature>
<dbReference type="InterPro" id="IPR044992">
    <property type="entry name" value="ChyE-like"/>
</dbReference>
<keyword evidence="3" id="KW-1185">Reference proteome</keyword>
<dbReference type="AlphaFoldDB" id="A0AAV5R6Z3"/>
<dbReference type="PROSITE" id="PS51273">
    <property type="entry name" value="GATASE_TYPE_1"/>
    <property type="match status" value="1"/>
</dbReference>
<reference evidence="2 3" key="1">
    <citation type="journal article" date="2023" name="Elife">
        <title>Identification of key yeast species and microbe-microbe interactions impacting larval growth of Drosophila in the wild.</title>
        <authorList>
            <person name="Mure A."/>
            <person name="Sugiura Y."/>
            <person name="Maeda R."/>
            <person name="Honda K."/>
            <person name="Sakurai N."/>
            <person name="Takahashi Y."/>
            <person name="Watada M."/>
            <person name="Katoh T."/>
            <person name="Gotoh A."/>
            <person name="Gotoh Y."/>
            <person name="Taniguchi I."/>
            <person name="Nakamura K."/>
            <person name="Hayashi T."/>
            <person name="Katayama T."/>
            <person name="Uemura T."/>
            <person name="Hattori Y."/>
        </authorList>
    </citation>
    <scope>NUCLEOTIDE SEQUENCE [LARGE SCALE GENOMIC DNA]</scope>
    <source>
        <strain evidence="2 3">PK-24</strain>
    </source>
</reference>
<comment type="caution">
    <text evidence="2">The sequence shown here is derived from an EMBL/GenBank/DDBJ whole genome shotgun (WGS) entry which is preliminary data.</text>
</comment>
<proteinExistence type="predicted"/>
<dbReference type="Pfam" id="PF00117">
    <property type="entry name" value="GATase"/>
    <property type="match status" value="1"/>
</dbReference>
<dbReference type="GO" id="GO:0005634">
    <property type="term" value="C:nucleus"/>
    <property type="evidence" value="ECO:0007669"/>
    <property type="project" value="TreeGrafter"/>
</dbReference>
<accession>A0AAV5R6Z3</accession>
<name>A0AAV5R6Z3_PICKL</name>